<sequence>MPQYEIGIILNPNLDGAQAALEKDVIKAAIERHGASIKNVDDWGNRRLAYPIQKDPEGNVVFYTVEMAGNNNAALERELRLRDHVRRVTIIRDRPEWRNSQKKK</sequence>
<dbReference type="GO" id="GO:0006412">
    <property type="term" value="P:translation"/>
    <property type="evidence" value="ECO:0007669"/>
    <property type="project" value="UniProtKB-UniRule"/>
</dbReference>
<evidence type="ECO:0000256" key="2">
    <source>
        <dbReference type="ARBA" id="ARBA00035294"/>
    </source>
</evidence>
<keyword evidence="3" id="KW-0694">RNA-binding</keyword>
<dbReference type="GO" id="GO:0005840">
    <property type="term" value="C:ribosome"/>
    <property type="evidence" value="ECO:0007669"/>
    <property type="project" value="UniProtKB-KW"/>
</dbReference>
<dbReference type="PANTHER" id="PTHR21011">
    <property type="entry name" value="MITOCHONDRIAL 28S RIBOSOMAL PROTEIN S6"/>
    <property type="match status" value="1"/>
</dbReference>
<protein>
    <recommendedName>
        <fullName evidence="2 3">Small ribosomal subunit protein bS6</fullName>
    </recommendedName>
</protein>
<dbReference type="Gene3D" id="3.30.70.60">
    <property type="match status" value="1"/>
</dbReference>
<evidence type="ECO:0000313" key="4">
    <source>
        <dbReference type="EMBL" id="RIH78297.1"/>
    </source>
</evidence>
<dbReference type="EMBL" id="QWKX01000016">
    <property type="protein sequence ID" value="RIH78297.1"/>
    <property type="molecule type" value="Genomic_DNA"/>
</dbReference>
<evidence type="ECO:0000256" key="3">
    <source>
        <dbReference type="HAMAP-Rule" id="MF_00360"/>
    </source>
</evidence>
<dbReference type="GO" id="GO:0003735">
    <property type="term" value="F:structural constituent of ribosome"/>
    <property type="evidence" value="ECO:0007669"/>
    <property type="project" value="InterPro"/>
</dbReference>
<dbReference type="SUPFAM" id="SSF54995">
    <property type="entry name" value="Ribosomal protein S6"/>
    <property type="match status" value="1"/>
</dbReference>
<name>A0A399E112_9DEIN</name>
<dbReference type="HAMAP" id="MF_00360">
    <property type="entry name" value="Ribosomal_bS6"/>
    <property type="match status" value="1"/>
</dbReference>
<dbReference type="InterPro" id="IPR035980">
    <property type="entry name" value="Ribosomal_bS6_sf"/>
</dbReference>
<reference evidence="4 5" key="1">
    <citation type="submission" date="2018-08" db="EMBL/GenBank/DDBJ databases">
        <title>Meiothermus cateniformans JCM 15151 genome sequencing project.</title>
        <authorList>
            <person name="Da Costa M.S."/>
            <person name="Albuquerque L."/>
            <person name="Raposo P."/>
            <person name="Froufe H.J.C."/>
            <person name="Barroso C.S."/>
            <person name="Egas C."/>
        </authorList>
    </citation>
    <scope>NUCLEOTIDE SEQUENCE [LARGE SCALE GENOMIC DNA]</scope>
    <source>
        <strain evidence="4 5">JCM 15151</strain>
    </source>
</reference>
<dbReference type="OrthoDB" id="9812702at2"/>
<proteinExistence type="inferred from homology"/>
<accession>A0A399E112</accession>
<dbReference type="InterPro" id="IPR020814">
    <property type="entry name" value="Ribosomal_S6_plastid/chlpt"/>
</dbReference>
<keyword evidence="3" id="KW-0699">rRNA-binding</keyword>
<dbReference type="PANTHER" id="PTHR21011:SF1">
    <property type="entry name" value="SMALL RIBOSOMAL SUBUNIT PROTEIN BS6M"/>
    <property type="match status" value="1"/>
</dbReference>
<dbReference type="Proteomes" id="UP000266089">
    <property type="component" value="Unassembled WGS sequence"/>
</dbReference>
<keyword evidence="3" id="KW-0687">Ribonucleoprotein</keyword>
<dbReference type="NCBIfam" id="TIGR00166">
    <property type="entry name" value="S6"/>
    <property type="match status" value="1"/>
</dbReference>
<dbReference type="GO" id="GO:1990904">
    <property type="term" value="C:ribonucleoprotein complex"/>
    <property type="evidence" value="ECO:0007669"/>
    <property type="project" value="UniProtKB-KW"/>
</dbReference>
<dbReference type="Pfam" id="PF01250">
    <property type="entry name" value="Ribosomal_S6"/>
    <property type="match status" value="1"/>
</dbReference>
<keyword evidence="3 4" id="KW-0689">Ribosomal protein</keyword>
<evidence type="ECO:0000256" key="1">
    <source>
        <dbReference type="ARBA" id="ARBA00009512"/>
    </source>
</evidence>
<dbReference type="RefSeq" id="WP_119361545.1">
    <property type="nucleotide sequence ID" value="NZ_JBHSXZ010000007.1"/>
</dbReference>
<comment type="similarity">
    <text evidence="1 3">Belongs to the bacterial ribosomal protein bS6 family.</text>
</comment>
<dbReference type="AlphaFoldDB" id="A0A399E112"/>
<dbReference type="GO" id="GO:0070181">
    <property type="term" value="F:small ribosomal subunit rRNA binding"/>
    <property type="evidence" value="ECO:0007669"/>
    <property type="project" value="TreeGrafter"/>
</dbReference>
<evidence type="ECO:0000313" key="5">
    <source>
        <dbReference type="Proteomes" id="UP000266089"/>
    </source>
</evidence>
<dbReference type="GO" id="GO:0005737">
    <property type="term" value="C:cytoplasm"/>
    <property type="evidence" value="ECO:0007669"/>
    <property type="project" value="UniProtKB-ARBA"/>
</dbReference>
<comment type="caution">
    <text evidence="4">The sequence shown here is derived from an EMBL/GenBank/DDBJ whole genome shotgun (WGS) entry which is preliminary data.</text>
</comment>
<dbReference type="CDD" id="cd00473">
    <property type="entry name" value="bS6"/>
    <property type="match status" value="1"/>
</dbReference>
<dbReference type="InterPro" id="IPR014717">
    <property type="entry name" value="Transl_elong_EF1B/ribsomal_bS6"/>
</dbReference>
<dbReference type="InterPro" id="IPR000529">
    <property type="entry name" value="Ribosomal_bS6"/>
</dbReference>
<comment type="function">
    <text evidence="3">Binds together with bS18 to 16S ribosomal RNA.</text>
</comment>
<gene>
    <name evidence="3 4" type="primary">rpsF</name>
    <name evidence="4" type="ORF">Mcate_00887</name>
</gene>
<organism evidence="4 5">
    <name type="scientific">Meiothermus taiwanensis</name>
    <dbReference type="NCBI Taxonomy" id="172827"/>
    <lineage>
        <taxon>Bacteria</taxon>
        <taxon>Thermotogati</taxon>
        <taxon>Deinococcota</taxon>
        <taxon>Deinococci</taxon>
        <taxon>Thermales</taxon>
        <taxon>Thermaceae</taxon>
        <taxon>Meiothermus</taxon>
    </lineage>
</organism>